<gene>
    <name evidence="4" type="ORF">HALOF300_02392</name>
</gene>
<evidence type="ECO:0000256" key="1">
    <source>
        <dbReference type="SAM" id="MobiDB-lite"/>
    </source>
</evidence>
<keyword evidence="2" id="KW-0472">Membrane</keyword>
<feature type="transmembrane region" description="Helical" evidence="2">
    <location>
        <begin position="47"/>
        <end position="67"/>
    </location>
</feature>
<proteinExistence type="predicted"/>
<dbReference type="Proteomes" id="UP000419743">
    <property type="component" value="Unassembled WGS sequence"/>
</dbReference>
<reference evidence="4 5" key="1">
    <citation type="submission" date="2019-11" db="EMBL/GenBank/DDBJ databases">
        <authorList>
            <person name="Criscuolo A."/>
        </authorList>
    </citation>
    <scope>NUCLEOTIDE SEQUENCE [LARGE SCALE GENOMIC DNA]</scope>
    <source>
        <strain evidence="4">CIP111667</strain>
    </source>
</reference>
<comment type="caution">
    <text evidence="4">The sequence shown here is derived from an EMBL/GenBank/DDBJ whole genome shotgun (WGS) entry which is preliminary data.</text>
</comment>
<sequence length="235" mass="23433">MAPPGRGTTATGGAVAAASNGHPTAGQIPGQPHRPLPKPLPRRRRPATIALAVAMIALGGLTGAWLLSRSGETQTVLVVAESVARGEAVTATDLTTTVLPVGVLNLRTVPSTSLDEVVGAVAAADLVAGTVLTPDSITEELVPGPGNSVVGVALTWTQMPGQPIGSGDHVRFVATPPVGGEMPAGDPETIEAVVVNAQATDAGWLVNVELPTSSAPQLAALAGTTRIALVIDTVG</sequence>
<evidence type="ECO:0000256" key="2">
    <source>
        <dbReference type="SAM" id="Phobius"/>
    </source>
</evidence>
<protein>
    <submittedName>
        <fullName evidence="4">Flagellar basal body P-ring biosynthesis protein FlgA</fullName>
    </submittedName>
</protein>
<dbReference type="EMBL" id="CACRYJ010000034">
    <property type="protein sequence ID" value="VZO37319.1"/>
    <property type="molecule type" value="Genomic_DNA"/>
</dbReference>
<dbReference type="SMART" id="SM00858">
    <property type="entry name" value="SAF"/>
    <property type="match status" value="1"/>
</dbReference>
<evidence type="ECO:0000259" key="3">
    <source>
        <dbReference type="SMART" id="SM00858"/>
    </source>
</evidence>
<dbReference type="CDD" id="cd11614">
    <property type="entry name" value="SAF_CpaB_FlgA_like"/>
    <property type="match status" value="1"/>
</dbReference>
<keyword evidence="4" id="KW-0969">Cilium</keyword>
<evidence type="ECO:0000313" key="4">
    <source>
        <dbReference type="EMBL" id="VZO37319.1"/>
    </source>
</evidence>
<evidence type="ECO:0000313" key="5">
    <source>
        <dbReference type="Proteomes" id="UP000419743"/>
    </source>
</evidence>
<organism evidence="4 5">
    <name type="scientific">Occultella aeris</name>
    <dbReference type="NCBI Taxonomy" id="2761496"/>
    <lineage>
        <taxon>Bacteria</taxon>
        <taxon>Bacillati</taxon>
        <taxon>Actinomycetota</taxon>
        <taxon>Actinomycetes</taxon>
        <taxon>Micrococcales</taxon>
        <taxon>Ruaniaceae</taxon>
        <taxon>Occultella</taxon>
    </lineage>
</organism>
<keyword evidence="4" id="KW-0966">Cell projection</keyword>
<feature type="region of interest" description="Disordered" evidence="1">
    <location>
        <begin position="1"/>
        <end position="42"/>
    </location>
</feature>
<dbReference type="Gene3D" id="3.90.1210.10">
    <property type="entry name" value="Antifreeze-like/N-acetylneuraminic acid synthase C-terminal domain"/>
    <property type="match status" value="1"/>
</dbReference>
<feature type="compositionally biased region" description="Low complexity" evidence="1">
    <location>
        <begin position="7"/>
        <end position="18"/>
    </location>
</feature>
<keyword evidence="4" id="KW-0282">Flagellum</keyword>
<name>A0A7M4DJT4_9MICO</name>
<accession>A0A7M4DJT4</accession>
<dbReference type="InterPro" id="IPR013974">
    <property type="entry name" value="SAF"/>
</dbReference>
<keyword evidence="5" id="KW-1185">Reference proteome</keyword>
<dbReference type="Pfam" id="PF08666">
    <property type="entry name" value="SAF"/>
    <property type="match status" value="1"/>
</dbReference>
<dbReference type="AlphaFoldDB" id="A0A7M4DJT4"/>
<keyword evidence="2" id="KW-0812">Transmembrane</keyword>
<keyword evidence="2" id="KW-1133">Transmembrane helix</keyword>
<feature type="domain" description="SAF" evidence="3">
    <location>
        <begin position="74"/>
        <end position="138"/>
    </location>
</feature>